<evidence type="ECO:0000313" key="2">
    <source>
        <dbReference type="EMBL" id="MFL0249032.1"/>
    </source>
</evidence>
<feature type="domain" description="Amidohydrolase-related" evidence="1">
    <location>
        <begin position="56"/>
        <end position="412"/>
    </location>
</feature>
<dbReference type="SUPFAM" id="SSF51338">
    <property type="entry name" value="Composite domain of metallo-dependent hydrolases"/>
    <property type="match status" value="1"/>
</dbReference>
<evidence type="ECO:0000313" key="3">
    <source>
        <dbReference type="Proteomes" id="UP001623592"/>
    </source>
</evidence>
<dbReference type="Gene3D" id="2.30.40.10">
    <property type="entry name" value="Urease, subunit C, domain 1"/>
    <property type="match status" value="1"/>
</dbReference>
<name>A0ABW8TA16_9CLOT</name>
<dbReference type="InterPro" id="IPR032466">
    <property type="entry name" value="Metal_Hydrolase"/>
</dbReference>
<dbReference type="InterPro" id="IPR051781">
    <property type="entry name" value="Metallo-dep_Hydrolase"/>
</dbReference>
<dbReference type="SUPFAM" id="SSF51556">
    <property type="entry name" value="Metallo-dependent hydrolases"/>
    <property type="match status" value="1"/>
</dbReference>
<comment type="caution">
    <text evidence="2">The sequence shown here is derived from an EMBL/GenBank/DDBJ whole genome shotgun (WGS) entry which is preliminary data.</text>
</comment>
<dbReference type="EMBL" id="JBJIAA010000001">
    <property type="protein sequence ID" value="MFL0249032.1"/>
    <property type="molecule type" value="Genomic_DNA"/>
</dbReference>
<dbReference type="Gene3D" id="3.20.20.140">
    <property type="entry name" value="Metal-dependent hydrolases"/>
    <property type="match status" value="1"/>
</dbReference>
<dbReference type="Pfam" id="PF01979">
    <property type="entry name" value="Amidohydro_1"/>
    <property type="match status" value="1"/>
</dbReference>
<reference evidence="2 3" key="1">
    <citation type="submission" date="2024-11" db="EMBL/GenBank/DDBJ databases">
        <authorList>
            <person name="Heng Y.C."/>
            <person name="Lim A.C.H."/>
            <person name="Lee J.K.Y."/>
            <person name="Kittelmann S."/>
        </authorList>
    </citation>
    <scope>NUCLEOTIDE SEQUENCE [LARGE SCALE GENOMIC DNA]</scope>
    <source>
        <strain evidence="2 3">WILCCON 0114</strain>
    </source>
</reference>
<dbReference type="PANTHER" id="PTHR43135">
    <property type="entry name" value="ALPHA-D-RIBOSE 1-METHYLPHOSPHONATE 5-TRIPHOSPHATE DIPHOSPHATASE"/>
    <property type="match status" value="1"/>
</dbReference>
<dbReference type="InterPro" id="IPR057744">
    <property type="entry name" value="OTAase-like"/>
</dbReference>
<gene>
    <name evidence="2" type="ORF">ACJDT4_01240</name>
</gene>
<protein>
    <submittedName>
        <fullName evidence="2">Amidohydrolase family protein</fullName>
    </submittedName>
</protein>
<organism evidence="2 3">
    <name type="scientific">Clostridium neuense</name>
    <dbReference type="NCBI Taxonomy" id="1728934"/>
    <lineage>
        <taxon>Bacteria</taxon>
        <taxon>Bacillati</taxon>
        <taxon>Bacillota</taxon>
        <taxon>Clostridia</taxon>
        <taxon>Eubacteriales</taxon>
        <taxon>Clostridiaceae</taxon>
        <taxon>Clostridium</taxon>
    </lineage>
</organism>
<dbReference type="CDD" id="cd01299">
    <property type="entry name" value="Met_dep_hydrolase_A"/>
    <property type="match status" value="1"/>
</dbReference>
<keyword evidence="3" id="KW-1185">Reference proteome</keyword>
<proteinExistence type="predicted"/>
<accession>A0ABW8TA16</accession>
<evidence type="ECO:0000259" key="1">
    <source>
        <dbReference type="Pfam" id="PF01979"/>
    </source>
</evidence>
<dbReference type="Proteomes" id="UP001623592">
    <property type="component" value="Unassembled WGS sequence"/>
</dbReference>
<dbReference type="PANTHER" id="PTHR43135:SF3">
    <property type="entry name" value="ALPHA-D-RIBOSE 1-METHYLPHOSPHONATE 5-TRIPHOSPHATE DIPHOSPHATASE"/>
    <property type="match status" value="1"/>
</dbReference>
<dbReference type="RefSeq" id="WP_406785707.1">
    <property type="nucleotide sequence ID" value="NZ_JBJIAA010000001.1"/>
</dbReference>
<dbReference type="InterPro" id="IPR011059">
    <property type="entry name" value="Metal-dep_hydrolase_composite"/>
</dbReference>
<dbReference type="InterPro" id="IPR006680">
    <property type="entry name" value="Amidohydro-rel"/>
</dbReference>
<sequence length="435" mass="46495">MSNYVLTNCNIIDGINSGLKEDMTMLVNDGKIEQIGKVSEVKVPKGYTNLDIGGKYVMPGLINAHAHLFGSGKPMKAIGGGKSQEKVVSMLRTKIGRKILDGMVKEHVLTALNSGVTTIRAVGDLFYSDVKLRNMIDSGKLNGPRLLAAGLAISVTGGHGAGSFAHVADSPWEARKVVRKNVYEQTDLIKICVTGGVTDSRVVGQAGRLAMTLEEISAVCEEAHKVGLLVAAHAESTEGVRIALLGGVDTIEHGADFDEEIIELFLNNPKSLRGYSSLIPTLQAAVAICELNPEDTLMSSVNVENAKIVLNGMVKGLVKATESGILTGLGTDSSCPFVTQYNTWRELQYVTKYAGLSSEAAIHNATQKNAKILGIDKLTGTLEVGKASDLIVTKENPLTDLRALSRIDMVMTGKTLINNPQVKKIDKVDELLNTI</sequence>